<reference evidence="8" key="1">
    <citation type="submission" date="2022-03" db="EMBL/GenBank/DDBJ databases">
        <title>Genomic Encyclopedia of Type Strains, Phase III (KMG-III): the genomes of soil and plant-associated and newly described type strains.</title>
        <authorList>
            <person name="Whitman W."/>
        </authorList>
    </citation>
    <scope>NUCLEOTIDE SEQUENCE</scope>
    <source>
        <strain evidence="8">ANL 6-2</strain>
    </source>
</reference>
<evidence type="ECO:0000313" key="9">
    <source>
        <dbReference type="Proteomes" id="UP001205843"/>
    </source>
</evidence>
<dbReference type="Gene3D" id="1.20.120.1080">
    <property type="match status" value="1"/>
</dbReference>
<dbReference type="InterPro" id="IPR049614">
    <property type="entry name" value="HrpB_DEXH"/>
</dbReference>
<evidence type="ECO:0000259" key="7">
    <source>
        <dbReference type="PROSITE" id="PS51194"/>
    </source>
</evidence>
<dbReference type="GO" id="GO:0003676">
    <property type="term" value="F:nucleic acid binding"/>
    <property type="evidence" value="ECO:0007669"/>
    <property type="project" value="InterPro"/>
</dbReference>
<dbReference type="RefSeq" id="WP_253480445.1">
    <property type="nucleotide sequence ID" value="NZ_JALJXV010000007.1"/>
</dbReference>
<sequence>MLPIHAILPRLLHVLEASSTAVLQAPPGAGKTTVVPLALLDAPWCAGQRILMLEPRRIAARAAARHMAAQLDEDTGRTVGYRTRFDTRVSERTRIEVVTEGVLTRMLQHDPEFNGYAAILFDEFHERTLQADLGLALALESQQVLRPDLRLLIMSATINAERLAPLLGDPPVVVCEGRAYPVAERYLPIGNRPLVDATVRAIHQALAEESGSILVFLPGTGEIRRVMGALQGSLPPEVRLTPLHGQLDPHSQDQAIAAPPAGVRKVVLATDIAETSLTIDGIRVVVDAGLQRRPRFDANSGMSRLVTTSVSRASADQRKGRAGRQEPGTVYRLWDQSSHQRLPPDSAPEIQNADLAALVLELAKWGVRSRDGLRWLDAPPAAHWQQAQDLLRLLGAVEDDGSITRHGEAMHELPLHPRLAHLLLHGRSLGAPRLTAELAAVLSERDMLGRGAGADLEHRVRALREAITKGKSHEPRFQQVLRVYRDLAGAGHKNRDTTPVGLGRLLALAYPDRIARRRPGGQARYQLSNGRGAVLADGDPLGRQEWLVAADLDGSATEARIYLAAVLDGTDLADVLADGTRTSSVVDWDESRGMVVCRNQQHLGKLLVDETVEAAADPEALRSGLLARIRQQGLEALPWTPHAQQVRARLALMHRLWPEQWPSVADAGLLQGLEEWLGPYLISATRWADLRSIDLEQALYSRLPHGLQGQLARLAPERLGVPAGNKVTLDYTQGDAPVMAVKLQALFGMTETPRIADGRVAVVCHLLSPAGRPLAVTADLASFWRQAYPEVRKDMRGRYPKHPWPEDPLTAAATLSTKRRQGNQDD</sequence>
<dbReference type="InterPro" id="IPR014001">
    <property type="entry name" value="Helicase_ATP-bd"/>
</dbReference>
<keyword evidence="2 8" id="KW-0378">Hydrolase</keyword>
<evidence type="ECO:0000313" key="8">
    <source>
        <dbReference type="EMBL" id="MCP1675999.1"/>
    </source>
</evidence>
<dbReference type="Gene3D" id="3.40.50.300">
    <property type="entry name" value="P-loop containing nucleotide triphosphate hydrolases"/>
    <property type="match status" value="2"/>
</dbReference>
<dbReference type="Pfam" id="PF00271">
    <property type="entry name" value="Helicase_C"/>
    <property type="match status" value="1"/>
</dbReference>
<evidence type="ECO:0000256" key="5">
    <source>
        <dbReference type="SAM" id="MobiDB-lite"/>
    </source>
</evidence>
<dbReference type="SMART" id="SM00847">
    <property type="entry name" value="HA2"/>
    <property type="match status" value="1"/>
</dbReference>
<evidence type="ECO:0000259" key="6">
    <source>
        <dbReference type="PROSITE" id="PS51192"/>
    </source>
</evidence>
<feature type="domain" description="Helicase ATP-binding" evidence="6">
    <location>
        <begin position="12"/>
        <end position="176"/>
    </location>
</feature>
<evidence type="ECO:0000256" key="2">
    <source>
        <dbReference type="ARBA" id="ARBA00022801"/>
    </source>
</evidence>
<keyword evidence="3 8" id="KW-0347">Helicase</keyword>
<dbReference type="PROSITE" id="PS51194">
    <property type="entry name" value="HELICASE_CTER"/>
    <property type="match status" value="1"/>
</dbReference>
<protein>
    <submittedName>
        <fullName evidence="8">ATP-dependent helicase HrpB</fullName>
        <ecNumber evidence="8">3.6.4.13</ecNumber>
    </submittedName>
</protein>
<evidence type="ECO:0000256" key="4">
    <source>
        <dbReference type="ARBA" id="ARBA00022840"/>
    </source>
</evidence>
<dbReference type="FunFam" id="3.40.50.300:FF:002125">
    <property type="entry name" value="ATP-dependent helicase HrpB"/>
    <property type="match status" value="1"/>
</dbReference>
<feature type="domain" description="Helicase C-terminal" evidence="7">
    <location>
        <begin position="198"/>
        <end position="366"/>
    </location>
</feature>
<dbReference type="SMART" id="SM00487">
    <property type="entry name" value="DEXDc"/>
    <property type="match status" value="1"/>
</dbReference>
<dbReference type="NCBIfam" id="TIGR01970">
    <property type="entry name" value="DEAH_box_HrpB"/>
    <property type="match status" value="1"/>
</dbReference>
<evidence type="ECO:0000256" key="1">
    <source>
        <dbReference type="ARBA" id="ARBA00022741"/>
    </source>
</evidence>
<dbReference type="PANTHER" id="PTHR43519:SF1">
    <property type="entry name" value="ATP-DEPENDENT RNA HELICASE HRPB"/>
    <property type="match status" value="1"/>
</dbReference>
<gene>
    <name evidence="8" type="ORF">J2T57_003154</name>
</gene>
<dbReference type="AlphaFoldDB" id="A0AAE3G5G6"/>
<accession>A0AAE3G5G6</accession>
<dbReference type="SUPFAM" id="SSF52540">
    <property type="entry name" value="P-loop containing nucleoside triphosphate hydrolases"/>
    <property type="match status" value="1"/>
</dbReference>
<feature type="region of interest" description="Disordered" evidence="5">
    <location>
        <begin position="307"/>
        <end position="326"/>
    </location>
</feature>
<dbReference type="PANTHER" id="PTHR43519">
    <property type="entry name" value="ATP-DEPENDENT RNA HELICASE HRPB"/>
    <property type="match status" value="1"/>
</dbReference>
<dbReference type="CDD" id="cd17990">
    <property type="entry name" value="DEXHc_HrpB"/>
    <property type="match status" value="1"/>
</dbReference>
<dbReference type="Proteomes" id="UP001205843">
    <property type="component" value="Unassembled WGS sequence"/>
</dbReference>
<keyword evidence="4" id="KW-0067">ATP-binding</keyword>
<dbReference type="GO" id="GO:0003724">
    <property type="term" value="F:RNA helicase activity"/>
    <property type="evidence" value="ECO:0007669"/>
    <property type="project" value="UniProtKB-EC"/>
</dbReference>
<dbReference type="InterPro" id="IPR010225">
    <property type="entry name" value="HrpB"/>
</dbReference>
<dbReference type="EC" id="3.6.4.13" evidence="8"/>
<dbReference type="PIRSF" id="PIRSF005496">
    <property type="entry name" value="ATP_hel_hrpB"/>
    <property type="match status" value="1"/>
</dbReference>
<dbReference type="GO" id="GO:0005524">
    <property type="term" value="F:ATP binding"/>
    <property type="evidence" value="ECO:0007669"/>
    <property type="project" value="UniProtKB-KW"/>
</dbReference>
<proteinExistence type="predicted"/>
<evidence type="ECO:0000256" key="3">
    <source>
        <dbReference type="ARBA" id="ARBA00022806"/>
    </source>
</evidence>
<name>A0AAE3G5G6_9GAMM</name>
<dbReference type="EMBL" id="JALJXV010000007">
    <property type="protein sequence ID" value="MCP1675999.1"/>
    <property type="molecule type" value="Genomic_DNA"/>
</dbReference>
<dbReference type="InterPro" id="IPR007502">
    <property type="entry name" value="Helicase-assoc_dom"/>
</dbReference>
<dbReference type="InterPro" id="IPR001650">
    <property type="entry name" value="Helicase_C-like"/>
</dbReference>
<feature type="region of interest" description="Disordered" evidence="5">
    <location>
        <begin position="797"/>
        <end position="826"/>
    </location>
</feature>
<dbReference type="SMART" id="SM00490">
    <property type="entry name" value="HELICc"/>
    <property type="match status" value="1"/>
</dbReference>
<dbReference type="InterPro" id="IPR013689">
    <property type="entry name" value="RNA_helicase_ATP-dep_HrpB_C"/>
</dbReference>
<dbReference type="InterPro" id="IPR011545">
    <property type="entry name" value="DEAD/DEAH_box_helicase_dom"/>
</dbReference>
<dbReference type="CDD" id="cd18791">
    <property type="entry name" value="SF2_C_RHA"/>
    <property type="match status" value="1"/>
</dbReference>
<keyword evidence="9" id="KW-1185">Reference proteome</keyword>
<keyword evidence="1" id="KW-0547">Nucleotide-binding</keyword>
<dbReference type="Pfam" id="PF08482">
    <property type="entry name" value="HrpB_C"/>
    <property type="match status" value="1"/>
</dbReference>
<dbReference type="GO" id="GO:0016787">
    <property type="term" value="F:hydrolase activity"/>
    <property type="evidence" value="ECO:0007669"/>
    <property type="project" value="UniProtKB-KW"/>
</dbReference>
<organism evidence="8 9">
    <name type="scientific">Natronocella acetinitrilica</name>
    <dbReference type="NCBI Taxonomy" id="414046"/>
    <lineage>
        <taxon>Bacteria</taxon>
        <taxon>Pseudomonadati</taxon>
        <taxon>Pseudomonadota</taxon>
        <taxon>Gammaproteobacteria</taxon>
        <taxon>Chromatiales</taxon>
        <taxon>Ectothiorhodospiraceae</taxon>
        <taxon>Natronocella</taxon>
    </lineage>
</organism>
<comment type="caution">
    <text evidence="8">The sequence shown here is derived from an EMBL/GenBank/DDBJ whole genome shotgun (WGS) entry which is preliminary data.</text>
</comment>
<dbReference type="PROSITE" id="PS51192">
    <property type="entry name" value="HELICASE_ATP_BIND_1"/>
    <property type="match status" value="1"/>
</dbReference>
<dbReference type="Pfam" id="PF00270">
    <property type="entry name" value="DEAD"/>
    <property type="match status" value="1"/>
</dbReference>
<dbReference type="InterPro" id="IPR027417">
    <property type="entry name" value="P-loop_NTPase"/>
</dbReference>
<feature type="compositionally biased region" description="Basic residues" evidence="5">
    <location>
        <begin position="817"/>
        <end position="826"/>
    </location>
</feature>